<proteinExistence type="predicted"/>
<dbReference type="AlphaFoldDB" id="I0HLT9"/>
<evidence type="ECO:0000313" key="2">
    <source>
        <dbReference type="EMBL" id="BAL93976.1"/>
    </source>
</evidence>
<keyword evidence="3" id="KW-1185">Reference proteome</keyword>
<dbReference type="EMBL" id="AP012320">
    <property type="protein sequence ID" value="BAL93976.1"/>
    <property type="molecule type" value="Genomic_DNA"/>
</dbReference>
<protein>
    <submittedName>
        <fullName evidence="2">Uncharacterized protein</fullName>
    </submittedName>
</protein>
<reference evidence="2 3" key="1">
    <citation type="journal article" date="2012" name="J. Bacteriol.">
        <title>Complete genome sequence of phototrophic betaproteobacterium Rubrivivax gelatinosus IL144.</title>
        <authorList>
            <person name="Nagashima S."/>
            <person name="Kamimura A."/>
            <person name="Shimizu T."/>
            <person name="Nakamura-isaki S."/>
            <person name="Aono E."/>
            <person name="Sakamoto K."/>
            <person name="Ichikawa N."/>
            <person name="Nakazawa H."/>
            <person name="Sekine M."/>
            <person name="Yamazaki S."/>
            <person name="Fujita N."/>
            <person name="Shimada K."/>
            <person name="Hanada S."/>
            <person name="Nagashima K.V.P."/>
        </authorList>
    </citation>
    <scope>NUCLEOTIDE SEQUENCE [LARGE SCALE GENOMIC DNA]</scope>
    <source>
        <strain evidence="3">NBRC 100245 / IL144</strain>
    </source>
</reference>
<evidence type="ECO:0000256" key="1">
    <source>
        <dbReference type="SAM" id="Phobius"/>
    </source>
</evidence>
<dbReference type="Proteomes" id="UP000007883">
    <property type="component" value="Chromosome"/>
</dbReference>
<keyword evidence="1" id="KW-1133">Transmembrane helix</keyword>
<keyword evidence="1" id="KW-0472">Membrane</keyword>
<gene>
    <name evidence="2" type="ordered locus">RGE_06310</name>
</gene>
<dbReference type="STRING" id="983917.RGE_06310"/>
<accession>I0HLT9</accession>
<dbReference type="HOGENOM" id="CLU_2234585_0_0_4"/>
<keyword evidence="1" id="KW-0812">Transmembrane</keyword>
<organism evidence="2 3">
    <name type="scientific">Rubrivivax gelatinosus (strain NBRC 100245 / IL144)</name>
    <dbReference type="NCBI Taxonomy" id="983917"/>
    <lineage>
        <taxon>Bacteria</taxon>
        <taxon>Pseudomonadati</taxon>
        <taxon>Pseudomonadota</taxon>
        <taxon>Betaproteobacteria</taxon>
        <taxon>Burkholderiales</taxon>
        <taxon>Sphaerotilaceae</taxon>
        <taxon>Rubrivivax</taxon>
    </lineage>
</organism>
<feature type="transmembrane region" description="Helical" evidence="1">
    <location>
        <begin position="58"/>
        <end position="79"/>
    </location>
</feature>
<name>I0HLT9_RUBGI</name>
<evidence type="ECO:0000313" key="3">
    <source>
        <dbReference type="Proteomes" id="UP000007883"/>
    </source>
</evidence>
<feature type="transmembrane region" description="Helical" evidence="1">
    <location>
        <begin position="35"/>
        <end position="52"/>
    </location>
</feature>
<sequence>MPVGYRFDELKCLERWERPILVDEARKYAVRQPKVLALGALLGAAAFCFAYVCLRDRILIPVVAAWVGSIVLMSPVYFYRRSVMRDYIRRKVLSMRRSSEIGSPL</sequence>
<dbReference type="KEGG" id="rge:RGE_06310"/>